<evidence type="ECO:0000313" key="3">
    <source>
        <dbReference type="EMBL" id="KAF2634148.1"/>
    </source>
</evidence>
<protein>
    <submittedName>
        <fullName evidence="3">Glycoside hydrolase family 16 protein</fullName>
    </submittedName>
</protein>
<dbReference type="InterPro" id="IPR050546">
    <property type="entry name" value="Glycosyl_Hydrlase_16"/>
</dbReference>
<evidence type="ECO:0000259" key="2">
    <source>
        <dbReference type="PROSITE" id="PS51762"/>
    </source>
</evidence>
<dbReference type="CDD" id="cd02181">
    <property type="entry name" value="GH16_fungal_Lam16A_glucanase"/>
    <property type="match status" value="1"/>
</dbReference>
<dbReference type="GO" id="GO:0004553">
    <property type="term" value="F:hydrolase activity, hydrolyzing O-glycosyl compounds"/>
    <property type="evidence" value="ECO:0007669"/>
    <property type="project" value="InterPro"/>
</dbReference>
<dbReference type="OrthoDB" id="192832at2759"/>
<organism evidence="3 4">
    <name type="scientific">Massarina eburnea CBS 473.64</name>
    <dbReference type="NCBI Taxonomy" id="1395130"/>
    <lineage>
        <taxon>Eukaryota</taxon>
        <taxon>Fungi</taxon>
        <taxon>Dikarya</taxon>
        <taxon>Ascomycota</taxon>
        <taxon>Pezizomycotina</taxon>
        <taxon>Dothideomycetes</taxon>
        <taxon>Pleosporomycetidae</taxon>
        <taxon>Pleosporales</taxon>
        <taxon>Massarineae</taxon>
        <taxon>Massarinaceae</taxon>
        <taxon>Massarina</taxon>
    </lineage>
</organism>
<feature type="domain" description="GH16" evidence="2">
    <location>
        <begin position="2"/>
        <end position="281"/>
    </location>
</feature>
<dbReference type="InterPro" id="IPR000757">
    <property type="entry name" value="Beta-glucanase-like"/>
</dbReference>
<proteinExistence type="predicted"/>
<gene>
    <name evidence="3" type="ORF">P280DRAFT_360303</name>
</gene>
<dbReference type="EMBL" id="MU006859">
    <property type="protein sequence ID" value="KAF2634148.1"/>
    <property type="molecule type" value="Genomic_DNA"/>
</dbReference>
<feature type="signal peptide" evidence="1">
    <location>
        <begin position="1"/>
        <end position="16"/>
    </location>
</feature>
<dbReference type="Gene3D" id="2.60.120.200">
    <property type="match status" value="1"/>
</dbReference>
<accession>A0A6A6RJ67</accession>
<evidence type="ECO:0000313" key="4">
    <source>
        <dbReference type="Proteomes" id="UP000799753"/>
    </source>
</evidence>
<evidence type="ECO:0000256" key="1">
    <source>
        <dbReference type="SAM" id="SignalP"/>
    </source>
</evidence>
<dbReference type="GO" id="GO:0009251">
    <property type="term" value="P:glucan catabolic process"/>
    <property type="evidence" value="ECO:0007669"/>
    <property type="project" value="TreeGrafter"/>
</dbReference>
<feature type="chain" id="PRO_5025661982" evidence="1">
    <location>
        <begin position="17"/>
        <end position="320"/>
    </location>
</feature>
<keyword evidence="1" id="KW-0732">Signal</keyword>
<dbReference type="PANTHER" id="PTHR10963">
    <property type="entry name" value="GLYCOSYL HYDROLASE-RELATED"/>
    <property type="match status" value="1"/>
</dbReference>
<name>A0A6A6RJ67_9PLEO</name>
<keyword evidence="3" id="KW-0378">Hydrolase</keyword>
<reference evidence="3" key="1">
    <citation type="journal article" date="2020" name="Stud. Mycol.">
        <title>101 Dothideomycetes genomes: a test case for predicting lifestyles and emergence of pathogens.</title>
        <authorList>
            <person name="Haridas S."/>
            <person name="Albert R."/>
            <person name="Binder M."/>
            <person name="Bloem J."/>
            <person name="Labutti K."/>
            <person name="Salamov A."/>
            <person name="Andreopoulos B."/>
            <person name="Baker S."/>
            <person name="Barry K."/>
            <person name="Bills G."/>
            <person name="Bluhm B."/>
            <person name="Cannon C."/>
            <person name="Castanera R."/>
            <person name="Culley D."/>
            <person name="Daum C."/>
            <person name="Ezra D."/>
            <person name="Gonzalez J."/>
            <person name="Henrissat B."/>
            <person name="Kuo A."/>
            <person name="Liang C."/>
            <person name="Lipzen A."/>
            <person name="Lutzoni F."/>
            <person name="Magnuson J."/>
            <person name="Mondo S."/>
            <person name="Nolan M."/>
            <person name="Ohm R."/>
            <person name="Pangilinan J."/>
            <person name="Park H.-J."/>
            <person name="Ramirez L."/>
            <person name="Alfaro M."/>
            <person name="Sun H."/>
            <person name="Tritt A."/>
            <person name="Yoshinaga Y."/>
            <person name="Zwiers L.-H."/>
            <person name="Turgeon B."/>
            <person name="Goodwin S."/>
            <person name="Spatafora J."/>
            <person name="Crous P."/>
            <person name="Grigoriev I."/>
        </authorList>
    </citation>
    <scope>NUCLEOTIDE SEQUENCE</scope>
    <source>
        <strain evidence="3">CBS 473.64</strain>
    </source>
</reference>
<dbReference type="SUPFAM" id="SSF49899">
    <property type="entry name" value="Concanavalin A-like lectins/glucanases"/>
    <property type="match status" value="1"/>
</dbReference>
<dbReference type="Pfam" id="PF26113">
    <property type="entry name" value="GH16_XgeA"/>
    <property type="match status" value="1"/>
</dbReference>
<sequence>VAALALLSLPLQTVFSQQYQLIQNYNVTNFFEEFRFFTNADPTGGFVEYAPFEKATSTGLISNETDIVYLGVDSTNVYTPGGLGRPSVRLESKMTFTEGLFVIDLTHMPVGCGTWPAFWTTGLGDWPADGEIDIIENVNDARTNNAALHATGNCTVSAASAQSGTWKSTDCSIIHNDNQGCGTKFTEPYNYGAEFNANGGGVYAMEWTSDTINIWFFRPGRVPKTLRYKNRVPDPAKFGTPSVSFSGPCSGSFGEKFFNHSIIIDTTFCGGWGGGTFGKGGSSCPLNEGASSTDSCVDFVARNPEAFKEAWWGIKSLKVW</sequence>
<dbReference type="PROSITE" id="PS51762">
    <property type="entry name" value="GH16_2"/>
    <property type="match status" value="1"/>
</dbReference>
<dbReference type="PANTHER" id="PTHR10963:SF24">
    <property type="entry name" value="GLYCOSIDASE C21B10.07-RELATED"/>
    <property type="match status" value="1"/>
</dbReference>
<feature type="non-terminal residue" evidence="3">
    <location>
        <position position="320"/>
    </location>
</feature>
<dbReference type="Proteomes" id="UP000799753">
    <property type="component" value="Unassembled WGS sequence"/>
</dbReference>
<feature type="non-terminal residue" evidence="3">
    <location>
        <position position="1"/>
    </location>
</feature>
<keyword evidence="4" id="KW-1185">Reference proteome</keyword>
<dbReference type="InterPro" id="IPR013320">
    <property type="entry name" value="ConA-like_dom_sf"/>
</dbReference>
<dbReference type="AlphaFoldDB" id="A0A6A6RJ67"/>